<keyword evidence="1" id="KW-0328">Glycosyltransferase</keyword>
<keyword evidence="2" id="KW-0808">Transferase</keyword>
<dbReference type="EMBL" id="VGJJ01000001">
    <property type="protein sequence ID" value="MBM3281749.1"/>
    <property type="molecule type" value="Genomic_DNA"/>
</dbReference>
<accession>A0A8T4C5H3</accession>
<dbReference type="InterPro" id="IPR001296">
    <property type="entry name" value="Glyco_trans_1"/>
</dbReference>
<comment type="caution">
    <text evidence="4">The sequence shown here is derived from an EMBL/GenBank/DDBJ whole genome shotgun (WGS) entry which is preliminary data.</text>
</comment>
<evidence type="ECO:0000256" key="1">
    <source>
        <dbReference type="ARBA" id="ARBA00022676"/>
    </source>
</evidence>
<evidence type="ECO:0000313" key="4">
    <source>
        <dbReference type="EMBL" id="MBM3281749.1"/>
    </source>
</evidence>
<dbReference type="PANTHER" id="PTHR12526">
    <property type="entry name" value="GLYCOSYLTRANSFERASE"/>
    <property type="match status" value="1"/>
</dbReference>
<evidence type="ECO:0000259" key="3">
    <source>
        <dbReference type="Pfam" id="PF00534"/>
    </source>
</evidence>
<reference evidence="4" key="1">
    <citation type="submission" date="2019-03" db="EMBL/GenBank/DDBJ databases">
        <title>Lake Tanganyika Metagenome-Assembled Genomes (MAGs).</title>
        <authorList>
            <person name="Tran P."/>
        </authorList>
    </citation>
    <scope>NUCLEOTIDE SEQUENCE</scope>
    <source>
        <strain evidence="4">M_DeepCast_50m_m2_156</strain>
    </source>
</reference>
<dbReference type="GO" id="GO:0016757">
    <property type="term" value="F:glycosyltransferase activity"/>
    <property type="evidence" value="ECO:0007669"/>
    <property type="project" value="UniProtKB-KW"/>
</dbReference>
<dbReference type="Proteomes" id="UP000774699">
    <property type="component" value="Unassembled WGS sequence"/>
</dbReference>
<protein>
    <submittedName>
        <fullName evidence="4">Glycosyltransferase</fullName>
    </submittedName>
</protein>
<dbReference type="SUPFAM" id="SSF53756">
    <property type="entry name" value="UDP-Glycosyltransferase/glycogen phosphorylase"/>
    <property type="match status" value="1"/>
</dbReference>
<dbReference type="Gene3D" id="3.40.50.2000">
    <property type="entry name" value="Glycogen Phosphorylase B"/>
    <property type="match status" value="2"/>
</dbReference>
<organism evidence="4 5">
    <name type="scientific">Candidatus Iainarchaeum sp</name>
    <dbReference type="NCBI Taxonomy" id="3101447"/>
    <lineage>
        <taxon>Archaea</taxon>
        <taxon>Candidatus Iainarchaeota</taxon>
        <taxon>Candidatus Iainarchaeia</taxon>
        <taxon>Candidatus Iainarchaeales</taxon>
        <taxon>Candidatus Iainarchaeaceae</taxon>
        <taxon>Candidatus Iainarchaeum</taxon>
    </lineage>
</organism>
<sequence length="259" mass="29708">MKIIHLLHSQPFFAVHRLLTKLFLGKLDYLVVQSHESQHLIQKHLPKKKVVYVRGPQLDLIPRTNETISKELAQKKLQIKGDVLLFFGFVRPYKGLKILLNAMPAILAQRPKLTLLVVGEYWGDQAEYENIIDALHIREHVKLVNRFVKDEEMPLYFSAADAVILPYTAISQSAVIPTALSFGVPILASNVGGNAEWVNDGKNGLLFSAGSENEITEKVIQFYQQKLEKKMRLFITKNIDQWKWSKKLEQLILQQKNEI</sequence>
<dbReference type="Pfam" id="PF00534">
    <property type="entry name" value="Glycos_transf_1"/>
    <property type="match status" value="1"/>
</dbReference>
<feature type="domain" description="Glycosyl transferase family 1" evidence="3">
    <location>
        <begin position="74"/>
        <end position="231"/>
    </location>
</feature>
<dbReference type="PANTHER" id="PTHR12526:SF510">
    <property type="entry name" value="D-INOSITOL 3-PHOSPHATE GLYCOSYLTRANSFERASE"/>
    <property type="match status" value="1"/>
</dbReference>
<gene>
    <name evidence="4" type="ORF">FJY86_00185</name>
</gene>
<evidence type="ECO:0000313" key="5">
    <source>
        <dbReference type="Proteomes" id="UP000774699"/>
    </source>
</evidence>
<proteinExistence type="predicted"/>
<dbReference type="AlphaFoldDB" id="A0A8T4C5H3"/>
<evidence type="ECO:0000256" key="2">
    <source>
        <dbReference type="ARBA" id="ARBA00022679"/>
    </source>
</evidence>
<name>A0A8T4C5H3_9ARCH</name>